<feature type="region of interest" description="Disordered" evidence="1">
    <location>
        <begin position="95"/>
        <end position="115"/>
    </location>
</feature>
<proteinExistence type="predicted"/>
<comment type="caution">
    <text evidence="2">The sequence shown here is derived from an EMBL/GenBank/DDBJ whole genome shotgun (WGS) entry which is preliminary data.</text>
</comment>
<sequence>MFIHGGIRLSSNKVGIELYNHNPFVQNKFNVKSQFSDNSLGLPANYDQTSPKSEFPFLPVNEPKIVLNQNTSYNTQLFEKFSAKAKLRLDQAVNSQVDQTGQPGGDLINTPVNDT</sequence>
<gene>
    <name evidence="2" type="ORF">GCM10023220_71510</name>
</gene>
<accession>A0ABP9D4H4</accession>
<keyword evidence="3" id="KW-1185">Reference proteome</keyword>
<reference evidence="3" key="1">
    <citation type="journal article" date="2019" name="Int. J. Syst. Evol. Microbiol.">
        <title>The Global Catalogue of Microorganisms (GCM) 10K type strain sequencing project: providing services to taxonomists for standard genome sequencing and annotation.</title>
        <authorList>
            <consortium name="The Broad Institute Genomics Platform"/>
            <consortium name="The Broad Institute Genome Sequencing Center for Infectious Disease"/>
            <person name="Wu L."/>
            <person name="Ma J."/>
        </authorList>
    </citation>
    <scope>NUCLEOTIDE SEQUENCE [LARGE SCALE GENOMIC DNA]</scope>
    <source>
        <strain evidence="3">JCM 18081</strain>
    </source>
</reference>
<dbReference type="EMBL" id="BAABIG010000123">
    <property type="protein sequence ID" value="GAA4827665.1"/>
    <property type="molecule type" value="Genomic_DNA"/>
</dbReference>
<dbReference type="Proteomes" id="UP001501265">
    <property type="component" value="Unassembled WGS sequence"/>
</dbReference>
<evidence type="ECO:0000313" key="3">
    <source>
        <dbReference type="Proteomes" id="UP001501265"/>
    </source>
</evidence>
<organism evidence="2 3">
    <name type="scientific">Streptomyces ziwulingensis</name>
    <dbReference type="NCBI Taxonomy" id="1045501"/>
    <lineage>
        <taxon>Bacteria</taxon>
        <taxon>Bacillati</taxon>
        <taxon>Actinomycetota</taxon>
        <taxon>Actinomycetes</taxon>
        <taxon>Kitasatosporales</taxon>
        <taxon>Streptomycetaceae</taxon>
        <taxon>Streptomyces</taxon>
    </lineage>
</organism>
<name>A0ABP9D4H4_9ACTN</name>
<evidence type="ECO:0000256" key="1">
    <source>
        <dbReference type="SAM" id="MobiDB-lite"/>
    </source>
</evidence>
<protein>
    <submittedName>
        <fullName evidence="2">Uncharacterized protein</fullName>
    </submittedName>
</protein>
<evidence type="ECO:0000313" key="2">
    <source>
        <dbReference type="EMBL" id="GAA4827665.1"/>
    </source>
</evidence>